<evidence type="ECO:0000256" key="10">
    <source>
        <dbReference type="ARBA" id="ARBA00022737"/>
    </source>
</evidence>
<dbReference type="InterPro" id="IPR039795">
    <property type="entry name" value="LTN1/Rkr1"/>
</dbReference>
<gene>
    <name evidence="17" type="ORF">PHJA_001878700</name>
</gene>
<dbReference type="PANTHER" id="PTHR12389:SF0">
    <property type="entry name" value="E3 UBIQUITIN-PROTEIN LIGASE LISTERIN"/>
    <property type="match status" value="1"/>
</dbReference>
<name>A0A830CDR9_9LAMI</name>
<dbReference type="EMBL" id="BMAC01000484">
    <property type="protein sequence ID" value="GFP97346.1"/>
    <property type="molecule type" value="Genomic_DNA"/>
</dbReference>
<reference evidence="17" key="1">
    <citation type="submission" date="2020-07" db="EMBL/GenBank/DDBJ databases">
        <title>Ethylene signaling mediates host invasion by parasitic plants.</title>
        <authorList>
            <person name="Yoshida S."/>
        </authorList>
    </citation>
    <scope>NUCLEOTIDE SEQUENCE</scope>
    <source>
        <strain evidence="17">Okayama</strain>
    </source>
</reference>
<dbReference type="SMART" id="SM00744">
    <property type="entry name" value="RINGv"/>
    <property type="match status" value="1"/>
</dbReference>
<comment type="catalytic activity">
    <reaction evidence="1">
        <text>S-ubiquitinyl-[E2 ubiquitin-conjugating enzyme]-L-cysteine + [acceptor protein]-L-lysine = [E2 ubiquitin-conjugating enzyme]-L-cysteine + N(6)-ubiquitinyl-[acceptor protein]-L-lysine.</text>
        <dbReference type="EC" id="2.3.2.27"/>
    </reaction>
</comment>
<dbReference type="SMART" id="SM00184">
    <property type="entry name" value="RING"/>
    <property type="match status" value="1"/>
</dbReference>
<comment type="similarity">
    <text evidence="4">Belongs to the LTN1 family.</text>
</comment>
<dbReference type="EC" id="2.3.2.27" evidence="5"/>
<dbReference type="PANTHER" id="PTHR12389">
    <property type="entry name" value="ZINC FINGER PROTEIN 294"/>
    <property type="match status" value="1"/>
</dbReference>
<evidence type="ECO:0000256" key="13">
    <source>
        <dbReference type="ARBA" id="ARBA00022833"/>
    </source>
</evidence>
<dbReference type="InterPro" id="IPR054478">
    <property type="entry name" value="LTN1_UBC"/>
</dbReference>
<dbReference type="Proteomes" id="UP000653305">
    <property type="component" value="Unassembled WGS sequence"/>
</dbReference>
<evidence type="ECO:0000256" key="4">
    <source>
        <dbReference type="ARBA" id="ARBA00007997"/>
    </source>
</evidence>
<comment type="subcellular location">
    <subcellularLocation>
        <location evidence="2">Cytoplasm</location>
        <location evidence="2">Cytosol</location>
    </subcellularLocation>
</comment>
<evidence type="ECO:0000256" key="15">
    <source>
        <dbReference type="SAM" id="MobiDB-lite"/>
    </source>
</evidence>
<evidence type="ECO:0000256" key="5">
    <source>
        <dbReference type="ARBA" id="ARBA00012483"/>
    </source>
</evidence>
<comment type="caution">
    <text evidence="17">The sequence shown here is derived from an EMBL/GenBank/DDBJ whole genome shotgun (WGS) entry which is preliminary data.</text>
</comment>
<evidence type="ECO:0000313" key="18">
    <source>
        <dbReference type="Proteomes" id="UP000653305"/>
    </source>
</evidence>
<dbReference type="InterPro" id="IPR054477">
    <property type="entry name" value="LTN1_E3_ligase_6th"/>
</dbReference>
<dbReference type="GO" id="GO:0016567">
    <property type="term" value="P:protein ubiquitination"/>
    <property type="evidence" value="ECO:0007669"/>
    <property type="project" value="UniProtKB-UniPathway"/>
</dbReference>
<evidence type="ECO:0000256" key="12">
    <source>
        <dbReference type="ARBA" id="ARBA00022786"/>
    </source>
</evidence>
<evidence type="ECO:0000256" key="3">
    <source>
        <dbReference type="ARBA" id="ARBA00004906"/>
    </source>
</evidence>
<dbReference type="PROSITE" id="PS50089">
    <property type="entry name" value="ZF_RING_2"/>
    <property type="match status" value="1"/>
</dbReference>
<proteinExistence type="inferred from homology"/>
<keyword evidence="7" id="KW-0963">Cytoplasm</keyword>
<dbReference type="InterPro" id="IPR013083">
    <property type="entry name" value="Znf_RING/FYVE/PHD"/>
</dbReference>
<dbReference type="Pfam" id="PF13639">
    <property type="entry name" value="zf-RING_2"/>
    <property type="match status" value="1"/>
</dbReference>
<keyword evidence="18" id="KW-1185">Reference proteome</keyword>
<evidence type="ECO:0000256" key="1">
    <source>
        <dbReference type="ARBA" id="ARBA00000900"/>
    </source>
</evidence>
<feature type="compositionally biased region" description="Basic and acidic residues" evidence="15">
    <location>
        <begin position="1"/>
        <end position="10"/>
    </location>
</feature>
<evidence type="ECO:0000313" key="17">
    <source>
        <dbReference type="EMBL" id="GFP97346.1"/>
    </source>
</evidence>
<evidence type="ECO:0000256" key="14">
    <source>
        <dbReference type="PROSITE-ProRule" id="PRU00175"/>
    </source>
</evidence>
<evidence type="ECO:0000256" key="2">
    <source>
        <dbReference type="ARBA" id="ARBA00004514"/>
    </source>
</evidence>
<dbReference type="GO" id="GO:0061630">
    <property type="term" value="F:ubiquitin protein ligase activity"/>
    <property type="evidence" value="ECO:0007669"/>
    <property type="project" value="UniProtKB-EC"/>
</dbReference>
<protein>
    <recommendedName>
        <fullName evidence="6">E3 ubiquitin-protein ligase listerin</fullName>
        <ecNumber evidence="5">2.3.2.27</ecNumber>
    </recommendedName>
</protein>
<dbReference type="GO" id="GO:0072344">
    <property type="term" value="P:rescue of stalled ribosome"/>
    <property type="evidence" value="ECO:0007669"/>
    <property type="project" value="TreeGrafter"/>
</dbReference>
<keyword evidence="8" id="KW-0808">Transferase</keyword>
<dbReference type="GO" id="GO:0005829">
    <property type="term" value="C:cytosol"/>
    <property type="evidence" value="ECO:0007669"/>
    <property type="project" value="UniProtKB-SubCell"/>
</dbReference>
<keyword evidence="9" id="KW-0479">Metal-binding</keyword>
<dbReference type="InterPro" id="IPR011016">
    <property type="entry name" value="Znf_RING-CH"/>
</dbReference>
<keyword evidence="13" id="KW-0862">Zinc</keyword>
<dbReference type="SUPFAM" id="SSF48371">
    <property type="entry name" value="ARM repeat"/>
    <property type="match status" value="1"/>
</dbReference>
<dbReference type="InterPro" id="IPR016024">
    <property type="entry name" value="ARM-type_fold"/>
</dbReference>
<dbReference type="GO" id="GO:1990112">
    <property type="term" value="C:RQC complex"/>
    <property type="evidence" value="ECO:0007669"/>
    <property type="project" value="InterPro"/>
</dbReference>
<keyword evidence="10" id="KW-0677">Repeat</keyword>
<organism evidence="17 18">
    <name type="scientific">Phtheirospermum japonicum</name>
    <dbReference type="NCBI Taxonomy" id="374723"/>
    <lineage>
        <taxon>Eukaryota</taxon>
        <taxon>Viridiplantae</taxon>
        <taxon>Streptophyta</taxon>
        <taxon>Embryophyta</taxon>
        <taxon>Tracheophyta</taxon>
        <taxon>Spermatophyta</taxon>
        <taxon>Magnoliopsida</taxon>
        <taxon>eudicotyledons</taxon>
        <taxon>Gunneridae</taxon>
        <taxon>Pentapetalae</taxon>
        <taxon>asterids</taxon>
        <taxon>lamiids</taxon>
        <taxon>Lamiales</taxon>
        <taxon>Orobanchaceae</taxon>
        <taxon>Orobanchaceae incertae sedis</taxon>
        <taxon>Phtheirospermum</taxon>
    </lineage>
</organism>
<dbReference type="CDD" id="cd16491">
    <property type="entry name" value="RING-CH-C4HC3_LTN1"/>
    <property type="match status" value="1"/>
</dbReference>
<evidence type="ECO:0000256" key="9">
    <source>
        <dbReference type="ARBA" id="ARBA00022723"/>
    </source>
</evidence>
<dbReference type="InterPro" id="IPR054476">
    <property type="entry name" value="Ltn1_N"/>
</dbReference>
<dbReference type="Pfam" id="PF22999">
    <property type="entry name" value="LTN1_E3_ligase_6th"/>
    <property type="match status" value="1"/>
</dbReference>
<sequence>MGRAKGEAARTKSRPSSSSLAASLLPPGATAVGFGGYVGGSRVDCSLTSTSDAPPSTDIDVEVAQHLKRLSRKDTTTKLKALTSLSKLIKQKTSKEIGTIFPLWAFEYKKLLLDYNREVRRATHDTMACLVSSAGGHAQLPFPAYSILLLSPCLEKNLASHFVECNDRGFQSMVGVHYEHMISCGLPATFEHLLPPKSNPCFCLIIKISSTGPSGGGRPEDSTPSTLTPSHRPVSILFTSFYLAIFRRDLAPHLKLLIGPWWVSQFDSVYEVSQAAKRSFQAMVYSKVQKTGSVIKPVKLQVQWFSGSTVVELVINHRFTISWFNSALCTGFGSVLAGSDRFYSQLTGSVKNVVFGLHGQAITFCRLGRQTAFPAQERRVDALILYSSEIFTYIEENLKLTPESLSDIATASDELEEMHQQVLSSSLLALAAVLDVFVSGHFERSDSENMIGESKVVMKARTIAVSTAEKLCSSHRYFHDFLKSQRPAIRSAAYSVVRSCIKNIPHAISEGDVKVLAGTVLGSFKENNPACHASMWDALILFTKSFPDSWTCVNVQKSILSRLWNFLRSGCYGSQQVSYPALVLFLEAVPSEAITGNKFFLEFFQSLWEGRYLSYSSNADRFSFFLALEECFIWGLRNASRYCEDAGAIYHFQRTLVDEIIIGLLWHEYLLASSSKNQDVAFTQGQLENSIQPIHKEPREAVNSRHSKDYEEILGKCIIKILSEIHCLEHDLLLVFALKFQADCLDIFQRTENSSRNLDWVVKFVLLLDKQSVRKGETWPLLDLVGPTLKKTFPLIEALDSPDAVRLILVGVSIFGPRKITQELLGIGLGAEQFLKSFYETFIPLCLKQFKPSSAARLDLLLALLDVECFSEQWDAIITYLVNPEKVGFDPDMMDRNHIAVLAILMDKVREKTRKTDDRSDLYEDKWQHELLDLVAVNVVRVLPPFGNFECQFLCAVLGGGSEDDKISFVSQNTLILVFEEVLRRLMTFMMDSTFAWVQNVCPLLFSGRSCSDWKLESSDNLLEMAHFALDILNGSFFCLNAIEAESELVQGILAAIFIIDWEFSWIDVSKDKLDGHIGKVEARLALCEAVHALRSKICDHFLKDFSVNGRKRLGTTLIQSVKSTAFVDKLDSENFISSCCQWSLNIFEFFCQDQVEEQQLLEQFLSKNDLWPLWIIPDHTGARLKMDNPSPNATKNAKFIALVDKLISKIGFDRVVAGCISEASPSTKDPVTDSAINQSHYSRPWLAAEVLCTWKWLGGSVLQSFLPSFVGYVKNGDYGFSDSVLNILVDGALVHGSASRLNLLWRAPVDELEAVEEPFLRALVSLLSSFFQDNVWENKRAQFLFKLLLDKLYIGDIANVNCLRILPPIMNILVRPLSTGFEDCTNDQSDLHSRSELHNVTVDWLKKTVSFPPLTAWQAGEDMEDWLQLVISCFPIIVTERMQGIKPERDVFPMEREALYELFQKQRQASSAVINKLPSVQKLLSELIVISVAYCWEYFDDNDWKFVLHQLRLWIEAAVVMLEEIVENVNYTFLTNGHNDLNASVIKLENMVMISDPFPIELARNALVGISLFSSLPGLQETEHTENLNPLRNENWDFIMDRIFEGILRLFFCTAAAEAIANLCSNEASSIIASSRLDHRQFWELVASCVVQSSTQARGKAVKSVEIWGLSTGAISSLYALLFSCKPLPPLQFAAFSLLSAEPIAPLAFARDTDKAFSVGTSNTEDSLDLSPAENVLLREEISYKLEKLPYEVLEMDLVAHERVNALVAWCLLLSHIASLPSSSPKRERLIQYVQDSTNSVILDCLFQHIPLELFTGTSSRKKDIELPATVSEAANAAKLAITSSSVLFSLETLWPITPESMASLAGATFGLMLHNLPAYVRGWFSDIRDRSASSSIESFTKAWCSPTLISNELSQVKKASFADDNFSISVSKSANEVVATYTKDETGMGLVIRLPPSYPLRPVDVDCTRSLGISEVKCRKWLMSLMSFVRNQNGALAEAIRIWKSNFDKEFEGVEECPICYSVIHTVNHSMPRLACKTCKHKFHSACLYKWFSTSHKSTCPLCQSPF</sequence>
<dbReference type="SUPFAM" id="SSF57850">
    <property type="entry name" value="RING/U-box"/>
    <property type="match status" value="1"/>
</dbReference>
<feature type="compositionally biased region" description="Low complexity" evidence="15">
    <location>
        <begin position="14"/>
        <end position="24"/>
    </location>
</feature>
<evidence type="ECO:0000256" key="6">
    <source>
        <dbReference type="ARBA" id="ARBA00017157"/>
    </source>
</evidence>
<dbReference type="OrthoDB" id="897996at2759"/>
<dbReference type="Pfam" id="PF23009">
    <property type="entry name" value="UBC_like"/>
    <property type="match status" value="1"/>
</dbReference>
<evidence type="ECO:0000256" key="7">
    <source>
        <dbReference type="ARBA" id="ARBA00022490"/>
    </source>
</evidence>
<evidence type="ECO:0000256" key="8">
    <source>
        <dbReference type="ARBA" id="ARBA00022679"/>
    </source>
</evidence>
<dbReference type="GO" id="GO:0043023">
    <property type="term" value="F:ribosomal large subunit binding"/>
    <property type="evidence" value="ECO:0007669"/>
    <property type="project" value="TreeGrafter"/>
</dbReference>
<accession>A0A830CDR9</accession>
<dbReference type="UniPathway" id="UPA00143"/>
<dbReference type="InterPro" id="IPR001841">
    <property type="entry name" value="Znf_RING"/>
</dbReference>
<feature type="domain" description="RING-type" evidence="16">
    <location>
        <begin position="2019"/>
        <end position="2066"/>
    </location>
</feature>
<dbReference type="Pfam" id="PF22958">
    <property type="entry name" value="Ltn1_1st"/>
    <property type="match status" value="3"/>
</dbReference>
<feature type="region of interest" description="Disordered" evidence="15">
    <location>
        <begin position="1"/>
        <end position="24"/>
    </location>
</feature>
<evidence type="ECO:0000259" key="16">
    <source>
        <dbReference type="PROSITE" id="PS50089"/>
    </source>
</evidence>
<keyword evidence="11 14" id="KW-0863">Zinc-finger</keyword>
<evidence type="ECO:0000256" key="11">
    <source>
        <dbReference type="ARBA" id="ARBA00022771"/>
    </source>
</evidence>
<dbReference type="FunFam" id="3.30.40.10:FF:000038">
    <property type="entry name" value="E3 ubiquitin-protein ligase listerin"/>
    <property type="match status" value="1"/>
</dbReference>
<dbReference type="GO" id="GO:1990116">
    <property type="term" value="P:ribosome-associated ubiquitin-dependent protein catabolic process"/>
    <property type="evidence" value="ECO:0007669"/>
    <property type="project" value="InterPro"/>
</dbReference>
<keyword evidence="12" id="KW-0833">Ubl conjugation pathway</keyword>
<comment type="pathway">
    <text evidence="3">Protein modification; protein ubiquitination.</text>
</comment>
<dbReference type="Gene3D" id="3.30.40.10">
    <property type="entry name" value="Zinc/RING finger domain, C3HC4 (zinc finger)"/>
    <property type="match status" value="1"/>
</dbReference>
<dbReference type="GO" id="GO:0008270">
    <property type="term" value="F:zinc ion binding"/>
    <property type="evidence" value="ECO:0007669"/>
    <property type="project" value="UniProtKB-KW"/>
</dbReference>
<dbReference type="InterPro" id="IPR039804">
    <property type="entry name" value="RING-CH-C4HC3_LTN1"/>
</dbReference>